<dbReference type="HOGENOM" id="CLU_2752390_0_0_4"/>
<dbReference type="OrthoDB" id="8781844at2"/>
<proteinExistence type="predicted"/>
<dbReference type="AlphaFoldDB" id="W0VBG5"/>
<sequence>MTYAYEILPRPDHLGGGWRLRLLEDGQEVGGGVFPPVEAPDITREDALADAFADAEAEAYDWLDSRPGEE</sequence>
<reference evidence="1 2" key="1">
    <citation type="journal article" date="2015" name="Genome Announc.">
        <title>Genome Sequence of Mushroom Soft-Rot Pathogen Janthinobacterium agaricidamnosum.</title>
        <authorList>
            <person name="Graupner K."/>
            <person name="Lackner G."/>
            <person name="Hertweck C."/>
        </authorList>
    </citation>
    <scope>NUCLEOTIDE SEQUENCE [LARGE SCALE GENOMIC DNA]</scope>
    <source>
        <strain evidence="2">NBRC 102515 / DSM 9628</strain>
    </source>
</reference>
<dbReference type="Proteomes" id="UP000027604">
    <property type="component" value="Chromosome I"/>
</dbReference>
<gene>
    <name evidence="1" type="ORF">GJA_5567</name>
</gene>
<dbReference type="RefSeq" id="WP_038498138.1">
    <property type="nucleotide sequence ID" value="NZ_BCTH01000130.1"/>
</dbReference>
<dbReference type="EMBL" id="HG322949">
    <property type="protein sequence ID" value="CDG86154.1"/>
    <property type="molecule type" value="Genomic_DNA"/>
</dbReference>
<name>W0VBG5_9BURK</name>
<keyword evidence="2" id="KW-1185">Reference proteome</keyword>
<accession>W0VBG5</accession>
<dbReference type="PATRIC" id="fig|1349767.4.peg.2640"/>
<evidence type="ECO:0000313" key="1">
    <source>
        <dbReference type="EMBL" id="CDG86154.1"/>
    </source>
</evidence>
<dbReference type="KEGG" id="jag:GJA_5567"/>
<evidence type="ECO:0000313" key="2">
    <source>
        <dbReference type="Proteomes" id="UP000027604"/>
    </source>
</evidence>
<dbReference type="STRING" id="1349767.GJA_5567"/>
<organism evidence="1 2">
    <name type="scientific">Janthinobacterium agaricidamnosum NBRC 102515 = DSM 9628</name>
    <dbReference type="NCBI Taxonomy" id="1349767"/>
    <lineage>
        <taxon>Bacteria</taxon>
        <taxon>Pseudomonadati</taxon>
        <taxon>Pseudomonadota</taxon>
        <taxon>Betaproteobacteria</taxon>
        <taxon>Burkholderiales</taxon>
        <taxon>Oxalobacteraceae</taxon>
        <taxon>Janthinobacterium</taxon>
    </lineage>
</organism>
<protein>
    <submittedName>
        <fullName evidence="1">Uncharacterized protein</fullName>
    </submittedName>
</protein>